<keyword evidence="6" id="KW-0175">Coiled coil</keyword>
<dbReference type="Pfam" id="PF24667">
    <property type="entry name" value="MORN_DRC7"/>
    <property type="match status" value="2"/>
</dbReference>
<keyword evidence="8" id="KW-0206">Cytoskeleton</keyword>
<dbReference type="InterPro" id="IPR056291">
    <property type="entry name" value="MORN_DRC7"/>
</dbReference>
<keyword evidence="13" id="KW-1185">Reference proteome</keyword>
<evidence type="ECO:0000256" key="7">
    <source>
        <dbReference type="ARBA" id="ARBA00023069"/>
    </source>
</evidence>
<evidence type="ECO:0000256" key="8">
    <source>
        <dbReference type="ARBA" id="ARBA00023212"/>
    </source>
</evidence>
<dbReference type="SUPFAM" id="SSF54001">
    <property type="entry name" value="Cysteine proteinases"/>
    <property type="match status" value="1"/>
</dbReference>
<evidence type="ECO:0000259" key="12">
    <source>
        <dbReference type="Pfam" id="PF24671"/>
    </source>
</evidence>
<dbReference type="InterPro" id="IPR033551">
    <property type="entry name" value="DRC7/lobo"/>
</dbReference>
<evidence type="ECO:0000256" key="10">
    <source>
        <dbReference type="SAM" id="MobiDB-lite"/>
    </source>
</evidence>
<feature type="domain" description="Dynein regulatory complex subunit 7 C-terminal" evidence="12">
    <location>
        <begin position="653"/>
        <end position="758"/>
    </location>
</feature>
<organism evidence="13 14">
    <name type="scientific">Limulus polyphemus</name>
    <name type="common">Atlantic horseshoe crab</name>
    <dbReference type="NCBI Taxonomy" id="6850"/>
    <lineage>
        <taxon>Eukaryota</taxon>
        <taxon>Metazoa</taxon>
        <taxon>Ecdysozoa</taxon>
        <taxon>Arthropoda</taxon>
        <taxon>Chelicerata</taxon>
        <taxon>Merostomata</taxon>
        <taxon>Xiphosura</taxon>
        <taxon>Limulidae</taxon>
        <taxon>Limulus</taxon>
    </lineage>
</organism>
<evidence type="ECO:0000259" key="11">
    <source>
        <dbReference type="Pfam" id="PF24667"/>
    </source>
</evidence>
<evidence type="ECO:0000256" key="3">
    <source>
        <dbReference type="ARBA" id="ARBA00010738"/>
    </source>
</evidence>
<feature type="domain" description="Dynein regulatory complex subunit 7 MORN" evidence="11">
    <location>
        <begin position="552"/>
        <end position="606"/>
    </location>
</feature>
<dbReference type="Proteomes" id="UP000694941">
    <property type="component" value="Unplaced"/>
</dbReference>
<evidence type="ECO:0000256" key="4">
    <source>
        <dbReference type="ARBA" id="ARBA00022490"/>
    </source>
</evidence>
<comment type="similarity">
    <text evidence="3">Belongs to the DRC7 family.</text>
</comment>
<comment type="subcellular location">
    <subcellularLocation>
        <location evidence="1">Cell projection</location>
        <location evidence="1">Cilium</location>
        <location evidence="1">Flagellum</location>
    </subcellularLocation>
    <subcellularLocation>
        <location evidence="2">Cytoplasm</location>
        <location evidence="2">Cytoskeleton</location>
        <location evidence="2">Cilium axoneme</location>
    </subcellularLocation>
</comment>
<dbReference type="InterPro" id="IPR038765">
    <property type="entry name" value="Papain-like_cys_pep_sf"/>
</dbReference>
<keyword evidence="9" id="KW-0966">Cell projection</keyword>
<dbReference type="PANTHER" id="PTHR35249">
    <property type="entry name" value="DYNEIN REGULATORY COMPLEX SUBUNIT 7"/>
    <property type="match status" value="1"/>
</dbReference>
<gene>
    <name evidence="14" type="primary">LOC106461830</name>
</gene>
<evidence type="ECO:0000256" key="2">
    <source>
        <dbReference type="ARBA" id="ARBA00004430"/>
    </source>
</evidence>
<evidence type="ECO:0000313" key="13">
    <source>
        <dbReference type="Proteomes" id="UP000694941"/>
    </source>
</evidence>
<dbReference type="RefSeq" id="XP_022244692.1">
    <property type="nucleotide sequence ID" value="XM_022388984.1"/>
</dbReference>
<dbReference type="GeneID" id="106461830"/>
<feature type="domain" description="Dynein regulatory complex subunit 7 MORN" evidence="11">
    <location>
        <begin position="397"/>
        <end position="547"/>
    </location>
</feature>
<keyword evidence="7" id="KW-0969">Cilium</keyword>
<dbReference type="Pfam" id="PF24671">
    <property type="entry name" value="DRC7_C"/>
    <property type="match status" value="1"/>
</dbReference>
<keyword evidence="5" id="KW-0282">Flagellum</keyword>
<reference evidence="14" key="1">
    <citation type="submission" date="2025-08" db="UniProtKB">
        <authorList>
            <consortium name="RefSeq"/>
        </authorList>
    </citation>
    <scope>IDENTIFICATION</scope>
    <source>
        <tissue evidence="14">Muscle</tissue>
    </source>
</reference>
<feature type="region of interest" description="Disordered" evidence="10">
    <location>
        <begin position="235"/>
        <end position="259"/>
    </location>
</feature>
<feature type="compositionally biased region" description="Low complexity" evidence="10">
    <location>
        <begin position="1"/>
        <end position="10"/>
    </location>
</feature>
<proteinExistence type="inferred from homology"/>
<protein>
    <submittedName>
        <fullName evidence="14">Dynein regulatory complex subunit 7-like isoform X2</fullName>
    </submittedName>
</protein>
<evidence type="ECO:0000256" key="1">
    <source>
        <dbReference type="ARBA" id="ARBA00004230"/>
    </source>
</evidence>
<dbReference type="PANTHER" id="PTHR35249:SF2">
    <property type="entry name" value="DYNEIN REGULATORY COMPLEX SUBUNIT 7"/>
    <property type="match status" value="1"/>
</dbReference>
<feature type="compositionally biased region" description="Basic and acidic residues" evidence="10">
    <location>
        <begin position="235"/>
        <end position="250"/>
    </location>
</feature>
<evidence type="ECO:0000313" key="14">
    <source>
        <dbReference type="RefSeq" id="XP_022244692.1"/>
    </source>
</evidence>
<accession>A0ABM1SM36</accession>
<feature type="region of interest" description="Disordered" evidence="10">
    <location>
        <begin position="1"/>
        <end position="21"/>
    </location>
</feature>
<name>A0ABM1SM36_LIMPO</name>
<sequence length="760" mass="89334">MNDSCNNENINDNHDGRNAVSSQHTKDLKELVLHSGSVHEESPLVNLEEVPVSHKTTTPKEEKILEYAEQFRQQFCFLYQDRSPPLLFPYNECGIQKLICTTLRPTLLPYAELYTWTGCACFVADFLSFKPLDPPTEKPKRVVSPWYLLKCREGNSLDYSILLCSLLLGVGYDAYVVCGYATKEVCLMDTSMKNCPYLQDDEVERSEEKRKIEQKYAVKPPKDLNSKYEQMIKERKLQEEHADEEKRRKEEEEEKSSELVKLPPDNLHGFRFHFWVLVLPGNREVSEAFFIEPLLGEVRALDDARYLGLEQVWNNTNIWINMQPCYESCKGIFYELGDCNQWESFIPMKTKPMSVFPGVKGSPPDESFEEDPGIPEVPLSWVYHLNISVEDFQKRFPHGKKVMFYKHAKIEHYAPFMLKDGLIRRLSVYSDLKFTQLTEIREYYTNRLDHIYLRTTNILMENVIEHFNSGRTDSLAEHKYKTYDHGPHSERMMIFYSHSRPDGLKWRQSRQTLLEEAFDEREDFLEHRTTEFGAKEKKFGPVEDSRRTVVADYRAVPFTHLELYLKFSQLMEEEKQVVAKIRQSEDEVIAILNDRTQEEAHSELYASVYNVLKNEKALKRRQYLQKEAVKSQPQEVVVDLLGPYLAQKGLSGQLTKQEAQKIQQKCLQDFRQRLVNTANAIQSLFDQKMVEIEKQHHWYQDHQMSLTKEEEEKHRTFINETMFQLHVLELRLNRHKEMAPLRYQAVEKKLGSDPRLTDVI</sequence>
<evidence type="ECO:0000256" key="5">
    <source>
        <dbReference type="ARBA" id="ARBA00022846"/>
    </source>
</evidence>
<dbReference type="InterPro" id="IPR056292">
    <property type="entry name" value="DRC7_C"/>
</dbReference>
<evidence type="ECO:0000256" key="6">
    <source>
        <dbReference type="ARBA" id="ARBA00023054"/>
    </source>
</evidence>
<evidence type="ECO:0000256" key="9">
    <source>
        <dbReference type="ARBA" id="ARBA00023273"/>
    </source>
</evidence>
<keyword evidence="4" id="KW-0963">Cytoplasm</keyword>